<protein>
    <submittedName>
        <fullName evidence="1">Uncharacterized protein</fullName>
    </submittedName>
</protein>
<dbReference type="AlphaFoldDB" id="A0AA37P1X8"/>
<organism evidence="1 2">
    <name type="scientific">Phocaeicola dorei</name>
    <dbReference type="NCBI Taxonomy" id="357276"/>
    <lineage>
        <taxon>Bacteria</taxon>
        <taxon>Pseudomonadati</taxon>
        <taxon>Bacteroidota</taxon>
        <taxon>Bacteroidia</taxon>
        <taxon>Bacteroidales</taxon>
        <taxon>Bacteroidaceae</taxon>
        <taxon>Phocaeicola</taxon>
    </lineage>
</organism>
<dbReference type="Proteomes" id="UP001055104">
    <property type="component" value="Unassembled WGS sequence"/>
</dbReference>
<dbReference type="EMBL" id="BQOB01000001">
    <property type="protein sequence ID" value="GKH81281.1"/>
    <property type="molecule type" value="Genomic_DNA"/>
</dbReference>
<evidence type="ECO:0000313" key="1">
    <source>
        <dbReference type="EMBL" id="GKH81281.1"/>
    </source>
</evidence>
<proteinExistence type="predicted"/>
<evidence type="ECO:0000313" key="2">
    <source>
        <dbReference type="Proteomes" id="UP001055104"/>
    </source>
</evidence>
<gene>
    <name evidence="1" type="ORF">CE91St7_21650</name>
</gene>
<accession>A0AA37P1X8</accession>
<name>A0AA37P1X8_9BACT</name>
<comment type="caution">
    <text evidence="1">The sequence shown here is derived from an EMBL/GenBank/DDBJ whole genome shotgun (WGS) entry which is preliminary data.</text>
</comment>
<sequence length="95" mass="11232">MCGLIISSSPMELLLLQYHKQITPPHRLTDYKLFRISKMEEFTYEQIRAKALKQGVKDNKVHIGLWANLNNYLKTRRKKNGKVTTYYISLQKLAY</sequence>
<reference evidence="1" key="1">
    <citation type="submission" date="2022-01" db="EMBL/GenBank/DDBJ databases">
        <title>Novel bile acid biosynthetic pathways are enriched in the microbiome of centenarians.</title>
        <authorList>
            <person name="Sato Y."/>
            <person name="Atarashi K."/>
            <person name="Plichta R.D."/>
            <person name="Arai Y."/>
            <person name="Sasajima S."/>
            <person name="Kearney M.S."/>
            <person name="Suda W."/>
            <person name="Takeshita K."/>
            <person name="Sasaki T."/>
            <person name="Okamoto S."/>
            <person name="Skelly N.A."/>
            <person name="Okamura Y."/>
            <person name="Vlamakis H."/>
            <person name="Li Y."/>
            <person name="Tanoue T."/>
            <person name="Takei H."/>
            <person name="Nittono H."/>
            <person name="Narushima S."/>
            <person name="Irie J."/>
            <person name="Itoh H."/>
            <person name="Moriya K."/>
            <person name="Sugiura Y."/>
            <person name="Suematsu M."/>
            <person name="Moritoki N."/>
            <person name="Shibata S."/>
            <person name="Littman R.D."/>
            <person name="Fischbach A.M."/>
            <person name="Uwamino Y."/>
            <person name="Inoue T."/>
            <person name="Honda A."/>
            <person name="Hattori M."/>
            <person name="Murai T."/>
            <person name="Xavier J.R."/>
            <person name="Hirose N."/>
            <person name="Honda K."/>
        </authorList>
    </citation>
    <scope>NUCLEOTIDE SEQUENCE</scope>
    <source>
        <strain evidence="1">CE91-St7</strain>
    </source>
</reference>